<evidence type="ECO:0000313" key="5">
    <source>
        <dbReference type="EMBL" id="CAI9109358.1"/>
    </source>
</evidence>
<feature type="compositionally biased region" description="Basic and acidic residues" evidence="3">
    <location>
        <begin position="170"/>
        <end position="182"/>
    </location>
</feature>
<dbReference type="PANTHER" id="PTHR10666">
    <property type="entry name" value="UBIQUITIN"/>
    <property type="match status" value="1"/>
</dbReference>
<dbReference type="PROSITE" id="PS50053">
    <property type="entry name" value="UBIQUITIN_2"/>
    <property type="match status" value="2"/>
</dbReference>
<dbReference type="Proteomes" id="UP001161247">
    <property type="component" value="Chromosome 6"/>
</dbReference>
<dbReference type="InterPro" id="IPR019956">
    <property type="entry name" value="Ubiquitin_dom"/>
</dbReference>
<evidence type="ECO:0000256" key="3">
    <source>
        <dbReference type="SAM" id="MobiDB-lite"/>
    </source>
</evidence>
<evidence type="ECO:0000313" key="6">
    <source>
        <dbReference type="Proteomes" id="UP001161247"/>
    </source>
</evidence>
<evidence type="ECO:0000259" key="4">
    <source>
        <dbReference type="PROSITE" id="PS50053"/>
    </source>
</evidence>
<gene>
    <name evidence="5" type="ORF">OLC1_LOCUS17280</name>
</gene>
<keyword evidence="1" id="KW-1017">Isopeptide bond</keyword>
<proteinExistence type="predicted"/>
<dbReference type="SMART" id="SM00213">
    <property type="entry name" value="UBQ"/>
    <property type="match status" value="2"/>
</dbReference>
<feature type="region of interest" description="Disordered" evidence="3">
    <location>
        <begin position="170"/>
        <end position="197"/>
    </location>
</feature>
<dbReference type="AlphaFoldDB" id="A0AAV1DN90"/>
<evidence type="ECO:0000256" key="1">
    <source>
        <dbReference type="ARBA" id="ARBA00022499"/>
    </source>
</evidence>
<keyword evidence="6" id="KW-1185">Reference proteome</keyword>
<feature type="domain" description="Ubiquitin-like" evidence="4">
    <location>
        <begin position="9"/>
        <end position="66"/>
    </location>
</feature>
<dbReference type="InterPro" id="IPR000626">
    <property type="entry name" value="Ubiquitin-like_dom"/>
</dbReference>
<dbReference type="GO" id="GO:0003729">
    <property type="term" value="F:mRNA binding"/>
    <property type="evidence" value="ECO:0007669"/>
    <property type="project" value="UniProtKB-ARBA"/>
</dbReference>
<reference evidence="5" key="1">
    <citation type="submission" date="2023-03" db="EMBL/GenBank/DDBJ databases">
        <authorList>
            <person name="Julca I."/>
        </authorList>
    </citation>
    <scope>NUCLEOTIDE SEQUENCE</scope>
</reference>
<dbReference type="EMBL" id="OX459123">
    <property type="protein sequence ID" value="CAI9109358.1"/>
    <property type="molecule type" value="Genomic_DNA"/>
</dbReference>
<feature type="domain" description="Ubiquitin-like" evidence="4">
    <location>
        <begin position="99"/>
        <end position="172"/>
    </location>
</feature>
<dbReference type="Pfam" id="PF00240">
    <property type="entry name" value="ubiquitin"/>
    <property type="match status" value="2"/>
</dbReference>
<dbReference type="SUPFAM" id="SSF54236">
    <property type="entry name" value="Ubiquitin-like"/>
    <property type="match status" value="2"/>
</dbReference>
<evidence type="ECO:0000256" key="2">
    <source>
        <dbReference type="ARBA" id="ARBA00022843"/>
    </source>
</evidence>
<sequence length="197" mass="22654">MRHDGQTTLQIFAKSESKTFVLQVQKSDTIAVVKRKLQEKDGIPPCRQRLWYGGKLMDEELTVGDYKSIGNNSTLFSWPRHCVYCFRRENNPEEEEDHMKIFVQTKTNQTLTLQVKKSDKVSAVKSKMMIGSGRMAGNMSLEFDGRQLHDELTLRDYNICGDSTLIMASRKPEVHDREDGRVKPQNMSFSGDEDRNS</sequence>
<dbReference type="Gene3D" id="3.10.20.90">
    <property type="entry name" value="Phosphatidylinositol 3-kinase Catalytic Subunit, Chain A, domain 1"/>
    <property type="match status" value="2"/>
</dbReference>
<dbReference type="PRINTS" id="PR00348">
    <property type="entry name" value="UBIQUITIN"/>
</dbReference>
<name>A0AAV1DN90_OLDCO</name>
<dbReference type="InterPro" id="IPR050158">
    <property type="entry name" value="Ubiquitin_ubiquitin-like"/>
</dbReference>
<keyword evidence="2" id="KW-0832">Ubl conjugation</keyword>
<dbReference type="InterPro" id="IPR029071">
    <property type="entry name" value="Ubiquitin-like_domsf"/>
</dbReference>
<protein>
    <submittedName>
        <fullName evidence="5">OLC1v1009168C1</fullName>
    </submittedName>
</protein>
<accession>A0AAV1DN90</accession>
<organism evidence="5 6">
    <name type="scientific">Oldenlandia corymbosa var. corymbosa</name>
    <dbReference type="NCBI Taxonomy" id="529605"/>
    <lineage>
        <taxon>Eukaryota</taxon>
        <taxon>Viridiplantae</taxon>
        <taxon>Streptophyta</taxon>
        <taxon>Embryophyta</taxon>
        <taxon>Tracheophyta</taxon>
        <taxon>Spermatophyta</taxon>
        <taxon>Magnoliopsida</taxon>
        <taxon>eudicotyledons</taxon>
        <taxon>Gunneridae</taxon>
        <taxon>Pentapetalae</taxon>
        <taxon>asterids</taxon>
        <taxon>lamiids</taxon>
        <taxon>Gentianales</taxon>
        <taxon>Rubiaceae</taxon>
        <taxon>Rubioideae</taxon>
        <taxon>Spermacoceae</taxon>
        <taxon>Hedyotis-Oldenlandia complex</taxon>
        <taxon>Oldenlandia</taxon>
    </lineage>
</organism>